<dbReference type="EMBL" id="SLZQ01000002">
    <property type="protein sequence ID" value="TCS38414.1"/>
    <property type="molecule type" value="Genomic_DNA"/>
</dbReference>
<evidence type="ECO:0000256" key="1">
    <source>
        <dbReference type="SAM" id="MobiDB-lite"/>
    </source>
</evidence>
<dbReference type="Pfam" id="PF01814">
    <property type="entry name" value="Hemerythrin"/>
    <property type="match status" value="1"/>
</dbReference>
<organism evidence="3 4">
    <name type="scientific">Paucimonas lemoignei</name>
    <name type="common">Pseudomonas lemoignei</name>
    <dbReference type="NCBI Taxonomy" id="29443"/>
    <lineage>
        <taxon>Bacteria</taxon>
        <taxon>Pseudomonadati</taxon>
        <taxon>Pseudomonadota</taxon>
        <taxon>Betaproteobacteria</taxon>
        <taxon>Burkholderiales</taxon>
        <taxon>Burkholderiaceae</taxon>
        <taxon>Paucimonas</taxon>
    </lineage>
</organism>
<reference evidence="3 4" key="1">
    <citation type="submission" date="2019-03" db="EMBL/GenBank/DDBJ databases">
        <title>Genomic Encyclopedia of Type Strains, Phase IV (KMG-IV): sequencing the most valuable type-strain genomes for metagenomic binning, comparative biology and taxonomic classification.</title>
        <authorList>
            <person name="Goeker M."/>
        </authorList>
    </citation>
    <scope>NUCLEOTIDE SEQUENCE [LARGE SCALE GENOMIC DNA]</scope>
    <source>
        <strain evidence="3 4">DSM 7445</strain>
    </source>
</reference>
<name>A0A4R3HZT2_PAULE</name>
<dbReference type="PANTHER" id="PTHR35585:SF1">
    <property type="entry name" value="HHE DOMAIN PROTEIN (AFU_ORTHOLOGUE AFUA_4G00730)"/>
    <property type="match status" value="1"/>
</dbReference>
<accession>A0A4R3HZT2</accession>
<dbReference type="PANTHER" id="PTHR35585">
    <property type="entry name" value="HHE DOMAIN PROTEIN (AFU_ORTHOLOGUE AFUA_4G00730)"/>
    <property type="match status" value="1"/>
</dbReference>
<dbReference type="AlphaFoldDB" id="A0A4R3HZT2"/>
<dbReference type="CDD" id="cd12108">
    <property type="entry name" value="Hr-like"/>
    <property type="match status" value="1"/>
</dbReference>
<evidence type="ECO:0000259" key="2">
    <source>
        <dbReference type="Pfam" id="PF01814"/>
    </source>
</evidence>
<keyword evidence="4" id="KW-1185">Reference proteome</keyword>
<dbReference type="Proteomes" id="UP000295382">
    <property type="component" value="Unassembled WGS sequence"/>
</dbReference>
<sequence>MITDPIGNRRSEGFPTSDPLQALEKDHNFVKKLFERYFSTQDQQVKQEAGPEILQLLEMHSSLEEATFYPAVQQLDARLVEECMSEHEQADQLIHQLKGMDPSNPQCDAMFQQLRDAILQHIDAEEKQLFPVVRQSNMDLEALGIQMQAYESNMVATLARESQGAPSSRRGS</sequence>
<dbReference type="Gene3D" id="1.20.120.520">
    <property type="entry name" value="nmb1532 protein domain like"/>
    <property type="match status" value="1"/>
</dbReference>
<comment type="caution">
    <text evidence="3">The sequence shown here is derived from an EMBL/GenBank/DDBJ whole genome shotgun (WGS) entry which is preliminary data.</text>
</comment>
<evidence type="ECO:0000313" key="3">
    <source>
        <dbReference type="EMBL" id="TCS38414.1"/>
    </source>
</evidence>
<protein>
    <submittedName>
        <fullName evidence="3">Hemerythrin HHE cation binding domain-containing protein</fullName>
    </submittedName>
</protein>
<evidence type="ECO:0000313" key="4">
    <source>
        <dbReference type="Proteomes" id="UP000295382"/>
    </source>
</evidence>
<gene>
    <name evidence="3" type="ORF">EDC30_102153</name>
</gene>
<proteinExistence type="predicted"/>
<dbReference type="InterPro" id="IPR012312">
    <property type="entry name" value="Hemerythrin-like"/>
</dbReference>
<feature type="domain" description="Hemerythrin-like" evidence="2">
    <location>
        <begin position="19"/>
        <end position="132"/>
    </location>
</feature>
<feature type="region of interest" description="Disordered" evidence="1">
    <location>
        <begin position="1"/>
        <end position="20"/>
    </location>
</feature>